<keyword evidence="1" id="KW-0812">Transmembrane</keyword>
<keyword evidence="3" id="KW-1185">Reference proteome</keyword>
<evidence type="ECO:0000313" key="3">
    <source>
        <dbReference type="Proteomes" id="UP000318081"/>
    </source>
</evidence>
<evidence type="ECO:0000256" key="1">
    <source>
        <dbReference type="SAM" id="Phobius"/>
    </source>
</evidence>
<accession>A0ABX5XH05</accession>
<feature type="transmembrane region" description="Helical" evidence="1">
    <location>
        <begin position="152"/>
        <end position="173"/>
    </location>
</feature>
<evidence type="ECO:0000313" key="2">
    <source>
        <dbReference type="EMBL" id="QDV81131.1"/>
    </source>
</evidence>
<keyword evidence="1" id="KW-1133">Transmembrane helix</keyword>
<sequence>MVMHTLCIALLLFQVTGRVHERNPAANDLGACIYFALLLEDPNAPSLGELAARYPLFHAKSGSLEDALIVLLECGFHATVSENLQGKLPAPIGITIAILDQDQFCVIHRTSPSDGYVFIPGNTPINFLAFDASRIQGPAITQSATSTEGRAMTFWGTCFICFILVAAIAFRVLRHNVQS</sequence>
<keyword evidence="1" id="KW-0472">Membrane</keyword>
<name>A0ABX5XH05_9BACT</name>
<organism evidence="2 3">
    <name type="scientific">Stieleria magnilauensis</name>
    <dbReference type="NCBI Taxonomy" id="2527963"/>
    <lineage>
        <taxon>Bacteria</taxon>
        <taxon>Pseudomonadati</taxon>
        <taxon>Planctomycetota</taxon>
        <taxon>Planctomycetia</taxon>
        <taxon>Pirellulales</taxon>
        <taxon>Pirellulaceae</taxon>
        <taxon>Stieleria</taxon>
    </lineage>
</organism>
<proteinExistence type="predicted"/>
<dbReference type="Proteomes" id="UP000318081">
    <property type="component" value="Chromosome"/>
</dbReference>
<evidence type="ECO:0008006" key="4">
    <source>
        <dbReference type="Google" id="ProtNLM"/>
    </source>
</evidence>
<reference evidence="2 3" key="1">
    <citation type="submission" date="2019-02" db="EMBL/GenBank/DDBJ databases">
        <title>Deep-cultivation of Planctomycetes and their phenomic and genomic characterization uncovers novel biology.</title>
        <authorList>
            <person name="Wiegand S."/>
            <person name="Jogler M."/>
            <person name="Boedeker C."/>
            <person name="Pinto D."/>
            <person name="Vollmers J."/>
            <person name="Rivas-Marin E."/>
            <person name="Kohn T."/>
            <person name="Peeters S.H."/>
            <person name="Heuer A."/>
            <person name="Rast P."/>
            <person name="Oberbeckmann S."/>
            <person name="Bunk B."/>
            <person name="Jeske O."/>
            <person name="Meyerdierks A."/>
            <person name="Storesund J.E."/>
            <person name="Kallscheuer N."/>
            <person name="Luecker S."/>
            <person name="Lage O.M."/>
            <person name="Pohl T."/>
            <person name="Merkel B.J."/>
            <person name="Hornburger P."/>
            <person name="Mueller R.-W."/>
            <person name="Bruemmer F."/>
            <person name="Labrenz M."/>
            <person name="Spormann A.M."/>
            <person name="Op den Camp H."/>
            <person name="Overmann J."/>
            <person name="Amann R."/>
            <person name="Jetten M.S.M."/>
            <person name="Mascher T."/>
            <person name="Medema M.H."/>
            <person name="Devos D.P."/>
            <person name="Kaster A.-K."/>
            <person name="Ovreas L."/>
            <person name="Rohde M."/>
            <person name="Galperin M.Y."/>
            <person name="Jogler C."/>
        </authorList>
    </citation>
    <scope>NUCLEOTIDE SEQUENCE [LARGE SCALE GENOMIC DNA]</scope>
    <source>
        <strain evidence="2 3">TBK1r</strain>
    </source>
</reference>
<protein>
    <recommendedName>
        <fullName evidence="4">Peptidase C39 family protein</fullName>
    </recommendedName>
</protein>
<gene>
    <name evidence="2" type="ORF">TBK1r_00460</name>
</gene>
<dbReference type="EMBL" id="CP036432">
    <property type="protein sequence ID" value="QDV81131.1"/>
    <property type="molecule type" value="Genomic_DNA"/>
</dbReference>